<dbReference type="RefSeq" id="WP_267979869.1">
    <property type="nucleotide sequence ID" value="NZ_JAPQKF010000001.1"/>
</dbReference>
<sequence length="274" mass="30755">MTSINVGSVKINHLNKSYGHHQGHELKVLDDISLDIKAGEFVSIVGSSGCGKSTLLRLLVGLDSQFEGKILVDGQPIEGTSLERGIVFQDHRLFPWLNVQDNIRVALLNSKLSIEEQNQLIDEHIELVGLSKFKQAYPAQLSGGMSQRVAIARSLINRPKILLLDEPFGALDALTRANLQKELQRIWQTEKITMIIVTHDVEEAVFLGDRVVVMQPNPGRIKRIVPVSLAHPRVREDVRLAAIRNDILTDFSHNIEDHLLVAPTKDFNQFQFAW</sequence>
<comment type="caution">
    <text evidence="6">The sequence shown here is derived from an EMBL/GenBank/DDBJ whole genome shotgun (WGS) entry which is preliminary data.</text>
</comment>
<evidence type="ECO:0000256" key="4">
    <source>
        <dbReference type="ARBA" id="ARBA00022840"/>
    </source>
</evidence>
<gene>
    <name evidence="6" type="ORF">QTA56_05245</name>
</gene>
<proteinExistence type="inferred from homology"/>
<dbReference type="InterPro" id="IPR003593">
    <property type="entry name" value="AAA+_ATPase"/>
</dbReference>
<keyword evidence="2" id="KW-0813">Transport</keyword>
<comment type="similarity">
    <text evidence="1">Belongs to the ABC transporter superfamily.</text>
</comment>
<evidence type="ECO:0000259" key="5">
    <source>
        <dbReference type="PROSITE" id="PS50893"/>
    </source>
</evidence>
<organism evidence="6 7">
    <name type="scientific">Acinetobacter thutiue</name>
    <dbReference type="NCBI Taxonomy" id="2998078"/>
    <lineage>
        <taxon>Bacteria</taxon>
        <taxon>Pseudomonadati</taxon>
        <taxon>Pseudomonadota</taxon>
        <taxon>Gammaproteobacteria</taxon>
        <taxon>Moraxellales</taxon>
        <taxon>Moraxellaceae</taxon>
        <taxon>Acinetobacter</taxon>
    </lineage>
</organism>
<dbReference type="InterPro" id="IPR003439">
    <property type="entry name" value="ABC_transporter-like_ATP-bd"/>
</dbReference>
<dbReference type="SMART" id="SM00382">
    <property type="entry name" value="AAA"/>
    <property type="match status" value="1"/>
</dbReference>
<keyword evidence="7" id="KW-1185">Reference proteome</keyword>
<dbReference type="GO" id="GO:0005524">
    <property type="term" value="F:ATP binding"/>
    <property type="evidence" value="ECO:0007669"/>
    <property type="project" value="UniProtKB-KW"/>
</dbReference>
<evidence type="ECO:0000313" key="7">
    <source>
        <dbReference type="Proteomes" id="UP001168524"/>
    </source>
</evidence>
<evidence type="ECO:0000256" key="3">
    <source>
        <dbReference type="ARBA" id="ARBA00022741"/>
    </source>
</evidence>
<evidence type="ECO:0000256" key="2">
    <source>
        <dbReference type="ARBA" id="ARBA00022448"/>
    </source>
</evidence>
<accession>A0ABT7WLT4</accession>
<dbReference type="PROSITE" id="PS50893">
    <property type="entry name" value="ABC_TRANSPORTER_2"/>
    <property type="match status" value="1"/>
</dbReference>
<dbReference type="CDD" id="cd03293">
    <property type="entry name" value="ABC_NrtD_SsuB_transporters"/>
    <property type="match status" value="1"/>
</dbReference>
<dbReference type="PANTHER" id="PTHR42788:SF13">
    <property type="entry name" value="ALIPHATIC SULFONATES IMPORT ATP-BINDING PROTEIN SSUB"/>
    <property type="match status" value="1"/>
</dbReference>
<dbReference type="InterPro" id="IPR017871">
    <property type="entry name" value="ABC_transporter-like_CS"/>
</dbReference>
<evidence type="ECO:0000256" key="1">
    <source>
        <dbReference type="ARBA" id="ARBA00005417"/>
    </source>
</evidence>
<dbReference type="InterPro" id="IPR027417">
    <property type="entry name" value="P-loop_NTPase"/>
</dbReference>
<keyword evidence="3" id="KW-0547">Nucleotide-binding</keyword>
<dbReference type="PROSITE" id="PS00211">
    <property type="entry name" value="ABC_TRANSPORTER_1"/>
    <property type="match status" value="1"/>
</dbReference>
<evidence type="ECO:0000313" key="6">
    <source>
        <dbReference type="EMBL" id="MDN0013649.1"/>
    </source>
</evidence>
<keyword evidence="4 6" id="KW-0067">ATP-binding</keyword>
<feature type="domain" description="ABC transporter" evidence="5">
    <location>
        <begin position="9"/>
        <end position="241"/>
    </location>
</feature>
<dbReference type="EMBL" id="JAUDZE010000001">
    <property type="protein sequence ID" value="MDN0013649.1"/>
    <property type="molecule type" value="Genomic_DNA"/>
</dbReference>
<dbReference type="Pfam" id="PF00005">
    <property type="entry name" value="ABC_tran"/>
    <property type="match status" value="1"/>
</dbReference>
<protein>
    <submittedName>
        <fullName evidence="6">ABC transporter ATP-binding protein</fullName>
    </submittedName>
</protein>
<dbReference type="InterPro" id="IPR050166">
    <property type="entry name" value="ABC_transporter_ATP-bind"/>
</dbReference>
<name>A0ABT7WLT4_9GAMM</name>
<dbReference type="Gene3D" id="3.40.50.300">
    <property type="entry name" value="P-loop containing nucleotide triphosphate hydrolases"/>
    <property type="match status" value="1"/>
</dbReference>
<dbReference type="SUPFAM" id="SSF52540">
    <property type="entry name" value="P-loop containing nucleoside triphosphate hydrolases"/>
    <property type="match status" value="1"/>
</dbReference>
<reference evidence="6" key="1">
    <citation type="submission" date="2023-06" db="EMBL/GenBank/DDBJ databases">
        <title>Two novel species of Acinetobacter isolated from motorbike repairing workshop in Vietnam.</title>
        <authorList>
            <person name="Le N.T.T."/>
        </authorList>
    </citation>
    <scope>NUCLEOTIDE SEQUENCE</scope>
    <source>
        <strain evidence="6">VNH17</strain>
    </source>
</reference>
<dbReference type="PANTHER" id="PTHR42788">
    <property type="entry name" value="TAURINE IMPORT ATP-BINDING PROTEIN-RELATED"/>
    <property type="match status" value="1"/>
</dbReference>
<dbReference type="Proteomes" id="UP001168524">
    <property type="component" value="Unassembled WGS sequence"/>
</dbReference>